<dbReference type="PANTHER" id="PTHR24166">
    <property type="entry name" value="ROLLING PEBBLES, ISOFORM B"/>
    <property type="match status" value="1"/>
</dbReference>
<dbReference type="STRING" id="28573.A0A0U1LZH1"/>
<sequence length="1265" mass="140538">MAKKLNHENYYVGWICPLEVEQIAALLMLDERHERLKQPPSDHNVYNLGEINGHNVVIAGLPIIGNTSTAAVVTQMRNTFPNLSFGLLVGIGGGVPVKTDNGMIRLGHVVVSKPTGGHSGAIQYDHGKAKVGEFERTGALAPPPAALLNAAYNLGVERDMSSSDPLDKNINKIDTSIRGLRKFKYPGTAQDHLYKHDYIHPKPGLSCHEAGCDPSQRIRRPAGEDEDSYIVVHRGNIASGERIIKNAAVRDKLAAQYNLLCFETEAAGALVDFPCMVVRGISDYCDSHKNDQWQGYAAAAAAAYARQLFFHLPVSEVRSHISEIAEKNIHHIKLWQDDKDRQNILDWLTEVDYGPRQSNCLGRRQPGTGRWLLEATHYQTWLNTEQGILFCPGIPGAGKTIITSIIIEDLTRHFGYDEEVGIAYVYCDFQQQDHQTTQDLLAALLKHPVANIFATSRFVPDITEKFDGHLSIEIRASEEDIQRYLEGHANELRPFVTRAENRQLLEEIVNVISHTVDGMFLLAQIYLGLLSDKTTTTKIRSSLKQFQDQKLKFGDGQMLEALTDAYKQTMDRITGQKPDLRQLAIQVLSWITCAKRPLTKYELQQALAVEAGDSALDVHNMPHLEDILSVCAGLVTADEESGIVRLVHYTTQEYFEKTKSHWFPIAETNITETCVTYLSFDIFAVDFCLTDKDLKARFQCHILYDYAARNWGYHAREASTKAIQRIICLLNDQVKISGCSYVMEAAGYLIDPQPFRNAVGLHIAAYFGLVQVSSTLLEMGHDLNAKDDYSSTPLFRAAKQGNEAVVKLLLAKDGIDMECKDMRDESPLSAAVKNGHERVVKLLLENGAEPDTEGLDSWTPLWWAAWKGSPAITKMLLEKGANPNPQPRGIATGERTPLSLAADKGHEKIVELLLEVGADPNPKMNPFGRTPLLYAAENGHGVVVKILLEKGAYPDRQHDRFKRTSLSYAAENGHRTVVKLLLETCDIHINSKDFKGRTPLSYAAENGHDEVAQLLLGESDIDLDSKDSDDQTPLLYSAKNGHDKVVKLLLEKDHISLDPRDITERTPLSYAAANGYESVVRLLLMKKQVNPDSRDPYNRRTPLYYAAENGHEEIVKLLLDTNRVDPDKAGGRFGETPLTSAAKNGHAAVVKLLLATDKTDPDSTAGRQKRTPLSFAAEKGYEAVVELLLTQAKVNPDFKDPFNGYTPLYYAAENGHDEVVRLLLATGRVNPDIKSISGQSILECAENSRHEAVVKLLLMAQSSQS</sequence>
<evidence type="ECO:0000313" key="7">
    <source>
        <dbReference type="Proteomes" id="UP000054383"/>
    </source>
</evidence>
<feature type="domain" description="GPI inositol-deacylase winged helix" evidence="4">
    <location>
        <begin position="580"/>
        <end position="657"/>
    </location>
</feature>
<keyword evidence="2 3" id="KW-0040">ANK repeat</keyword>
<dbReference type="PROSITE" id="PS50088">
    <property type="entry name" value="ANK_REPEAT"/>
    <property type="match status" value="10"/>
</dbReference>
<dbReference type="InterPro" id="IPR027417">
    <property type="entry name" value="P-loop_NTPase"/>
</dbReference>
<dbReference type="SMART" id="SM00248">
    <property type="entry name" value="ANK"/>
    <property type="match status" value="14"/>
</dbReference>
<feature type="repeat" description="ANK" evidence="3">
    <location>
        <begin position="1203"/>
        <end position="1227"/>
    </location>
</feature>
<dbReference type="Pfam" id="PF12796">
    <property type="entry name" value="Ank_2"/>
    <property type="match status" value="4"/>
</dbReference>
<evidence type="ECO:0000259" key="4">
    <source>
        <dbReference type="Pfam" id="PF22939"/>
    </source>
</evidence>
<dbReference type="Proteomes" id="UP000054383">
    <property type="component" value="Unassembled WGS sequence"/>
</dbReference>
<feature type="domain" description="Nephrocystin 3-like N-terminal" evidence="5">
    <location>
        <begin position="367"/>
        <end position="451"/>
    </location>
</feature>
<accession>A0A0U1LZH1</accession>
<dbReference type="GO" id="GO:0009116">
    <property type="term" value="P:nucleoside metabolic process"/>
    <property type="evidence" value="ECO:0007669"/>
    <property type="project" value="InterPro"/>
</dbReference>
<dbReference type="Gene3D" id="1.25.40.20">
    <property type="entry name" value="Ankyrin repeat-containing domain"/>
    <property type="match status" value="5"/>
</dbReference>
<dbReference type="InterPro" id="IPR054471">
    <property type="entry name" value="GPIID_WHD"/>
</dbReference>
<evidence type="ECO:0000259" key="5">
    <source>
        <dbReference type="Pfam" id="PF24883"/>
    </source>
</evidence>
<dbReference type="InterPro" id="IPR056884">
    <property type="entry name" value="NPHP3-like_N"/>
</dbReference>
<organism evidence="6 7">
    <name type="scientific">Talaromyces islandicus</name>
    <name type="common">Penicillium islandicum</name>
    <dbReference type="NCBI Taxonomy" id="28573"/>
    <lineage>
        <taxon>Eukaryota</taxon>
        <taxon>Fungi</taxon>
        <taxon>Dikarya</taxon>
        <taxon>Ascomycota</taxon>
        <taxon>Pezizomycotina</taxon>
        <taxon>Eurotiomycetes</taxon>
        <taxon>Eurotiomycetidae</taxon>
        <taxon>Eurotiales</taxon>
        <taxon>Trichocomaceae</taxon>
        <taxon>Talaromyces</taxon>
        <taxon>Talaromyces sect. Islandici</taxon>
    </lineage>
</organism>
<dbReference type="InterPro" id="IPR036770">
    <property type="entry name" value="Ankyrin_rpt-contain_sf"/>
</dbReference>
<feature type="repeat" description="ANK" evidence="3">
    <location>
        <begin position="1098"/>
        <end position="1120"/>
    </location>
</feature>
<protein>
    <submittedName>
        <fullName evidence="6">Ankyrin repeat domain-containing protein 50</fullName>
    </submittedName>
</protein>
<keyword evidence="7" id="KW-1185">Reference proteome</keyword>
<dbReference type="PROSITE" id="PS50297">
    <property type="entry name" value="ANK_REP_REGION"/>
    <property type="match status" value="10"/>
</dbReference>
<dbReference type="AlphaFoldDB" id="A0A0U1LZH1"/>
<evidence type="ECO:0000256" key="1">
    <source>
        <dbReference type="ARBA" id="ARBA00022737"/>
    </source>
</evidence>
<evidence type="ECO:0000313" key="6">
    <source>
        <dbReference type="EMBL" id="CRG88699.1"/>
    </source>
</evidence>
<dbReference type="OrthoDB" id="4221929at2759"/>
<feature type="repeat" description="ANK" evidence="3">
    <location>
        <begin position="1133"/>
        <end position="1154"/>
    </location>
</feature>
<dbReference type="InterPro" id="IPR002110">
    <property type="entry name" value="Ankyrin_rpt"/>
</dbReference>
<dbReference type="SUPFAM" id="SSF48403">
    <property type="entry name" value="Ankyrin repeat"/>
    <property type="match status" value="2"/>
</dbReference>
<dbReference type="Pfam" id="PF00023">
    <property type="entry name" value="Ank"/>
    <property type="match status" value="2"/>
</dbReference>
<dbReference type="EMBL" id="CVMT01000005">
    <property type="protein sequence ID" value="CRG88699.1"/>
    <property type="molecule type" value="Genomic_DNA"/>
</dbReference>
<dbReference type="Pfam" id="PF13637">
    <property type="entry name" value="Ank_4"/>
    <property type="match status" value="1"/>
</dbReference>
<gene>
    <name evidence="6" type="ORF">PISL3812_05733</name>
</gene>
<dbReference type="PANTHER" id="PTHR24166:SF48">
    <property type="entry name" value="PROTEIN VAPYRIN"/>
    <property type="match status" value="1"/>
</dbReference>
<dbReference type="Gene3D" id="3.40.50.1580">
    <property type="entry name" value="Nucleoside phosphorylase domain"/>
    <property type="match status" value="1"/>
</dbReference>
<feature type="repeat" description="ANK" evidence="3">
    <location>
        <begin position="1029"/>
        <end position="1052"/>
    </location>
</feature>
<proteinExistence type="predicted"/>
<dbReference type="Pfam" id="PF24883">
    <property type="entry name" value="NPHP3_N"/>
    <property type="match status" value="1"/>
</dbReference>
<dbReference type="InterPro" id="IPR035994">
    <property type="entry name" value="Nucleoside_phosphorylase_sf"/>
</dbReference>
<feature type="repeat" description="ANK" evidence="3">
    <location>
        <begin position="927"/>
        <end position="959"/>
    </location>
</feature>
<keyword evidence="1" id="KW-0677">Repeat</keyword>
<feature type="repeat" description="ANK" evidence="3">
    <location>
        <begin position="856"/>
        <end position="888"/>
    </location>
</feature>
<evidence type="ECO:0000256" key="3">
    <source>
        <dbReference type="PROSITE-ProRule" id="PRU00023"/>
    </source>
</evidence>
<evidence type="ECO:0000256" key="2">
    <source>
        <dbReference type="ARBA" id="ARBA00023043"/>
    </source>
</evidence>
<feature type="repeat" description="ANK" evidence="3">
    <location>
        <begin position="995"/>
        <end position="1016"/>
    </location>
</feature>
<feature type="repeat" description="ANK" evidence="3">
    <location>
        <begin position="756"/>
        <end position="788"/>
    </location>
</feature>
<dbReference type="Gene3D" id="3.40.50.300">
    <property type="entry name" value="P-loop containing nucleotide triphosphate hydrolases"/>
    <property type="match status" value="1"/>
</dbReference>
<dbReference type="OMA" id="AYIFCNF"/>
<feature type="repeat" description="ANK" evidence="3">
    <location>
        <begin position="823"/>
        <end position="855"/>
    </location>
</feature>
<dbReference type="SUPFAM" id="SSF53167">
    <property type="entry name" value="Purine and uridine phosphorylases"/>
    <property type="match status" value="1"/>
</dbReference>
<name>A0A0U1LZH1_TALIS</name>
<dbReference type="GO" id="GO:0003824">
    <property type="term" value="F:catalytic activity"/>
    <property type="evidence" value="ECO:0007669"/>
    <property type="project" value="InterPro"/>
</dbReference>
<feature type="repeat" description="ANK" evidence="3">
    <location>
        <begin position="893"/>
        <end position="925"/>
    </location>
</feature>
<reference evidence="6 7" key="1">
    <citation type="submission" date="2015-04" db="EMBL/GenBank/DDBJ databases">
        <authorList>
            <person name="Syromyatnikov M.Y."/>
            <person name="Popov V.N."/>
        </authorList>
    </citation>
    <scope>NUCLEOTIDE SEQUENCE [LARGE SCALE GENOMIC DNA]</scope>
    <source>
        <strain evidence="6">WF-38-12</strain>
    </source>
</reference>
<dbReference type="InterPro" id="IPR050889">
    <property type="entry name" value="Dendritic_Spine_Reg/Scaffold"/>
</dbReference>
<dbReference type="Pfam" id="PF22939">
    <property type="entry name" value="WHD_GPIID"/>
    <property type="match status" value="1"/>
</dbReference>